<feature type="region of interest" description="Disordered" evidence="6">
    <location>
        <begin position="487"/>
        <end position="510"/>
    </location>
</feature>
<evidence type="ECO:0000256" key="1">
    <source>
        <dbReference type="ARBA" id="ARBA00004123"/>
    </source>
</evidence>
<keyword evidence="5" id="KW-0539">Nucleus</keyword>
<dbReference type="SMART" id="SM00292">
    <property type="entry name" value="BRCT"/>
    <property type="match status" value="2"/>
</dbReference>
<evidence type="ECO:0000256" key="5">
    <source>
        <dbReference type="ARBA" id="ARBA00023242"/>
    </source>
</evidence>
<feature type="compositionally biased region" description="Basic and acidic residues" evidence="6">
    <location>
        <begin position="1002"/>
        <end position="1066"/>
    </location>
</feature>
<feature type="domain" description="BRCT" evidence="7">
    <location>
        <begin position="1460"/>
        <end position="1538"/>
    </location>
</feature>
<feature type="region of interest" description="Disordered" evidence="6">
    <location>
        <begin position="1"/>
        <end position="39"/>
    </location>
</feature>
<feature type="region of interest" description="Disordered" evidence="6">
    <location>
        <begin position="73"/>
        <end position="234"/>
    </location>
</feature>
<keyword evidence="3" id="KW-0227">DNA damage</keyword>
<dbReference type="GeneTree" id="ENSGT00940000161757"/>
<dbReference type="PANTHER" id="PTHR23196:SF34">
    <property type="entry name" value="MEDIATOR OF DNA DAMAGE CHECKPOINT PROTEIN 1"/>
    <property type="match status" value="1"/>
</dbReference>
<feature type="compositionally biased region" description="Basic residues" evidence="6">
    <location>
        <begin position="826"/>
        <end position="835"/>
    </location>
</feature>
<evidence type="ECO:0000313" key="9">
    <source>
        <dbReference type="Proteomes" id="UP000005226"/>
    </source>
</evidence>
<dbReference type="CDD" id="cd18441">
    <property type="entry name" value="BRCT_MDC1_rpt2"/>
    <property type="match status" value="1"/>
</dbReference>
<feature type="compositionally biased region" description="Polar residues" evidence="6">
    <location>
        <begin position="900"/>
        <end position="914"/>
    </location>
</feature>
<feature type="region of interest" description="Disordered" evidence="6">
    <location>
        <begin position="585"/>
        <end position="691"/>
    </location>
</feature>
<feature type="compositionally biased region" description="Acidic residues" evidence="6">
    <location>
        <begin position="870"/>
        <end position="879"/>
    </location>
</feature>
<proteinExistence type="predicted"/>
<feature type="compositionally biased region" description="Basic residues" evidence="6">
    <location>
        <begin position="1264"/>
        <end position="1274"/>
    </location>
</feature>
<feature type="region of interest" description="Disordered" evidence="6">
    <location>
        <begin position="761"/>
        <end position="780"/>
    </location>
</feature>
<feature type="compositionally biased region" description="Basic and acidic residues" evidence="6">
    <location>
        <begin position="1311"/>
        <end position="1323"/>
    </location>
</feature>
<name>A0A674MVT3_TAKRU</name>
<feature type="compositionally biased region" description="Polar residues" evidence="6">
    <location>
        <begin position="796"/>
        <end position="806"/>
    </location>
</feature>
<dbReference type="InterPro" id="IPR051579">
    <property type="entry name" value="DDR_Transcriptional_Reg"/>
</dbReference>
<sequence length="1666" mass="181416">MGRQQLKEKPASEKEEEHFSMDSGPRMQENQETNAQLKYDNLPVAAPSVTTDAFQMDSDTDLEGEEDGVATLTTNQIVDGTSDKAQFCMESDTDVEEDAHASRKVPGPASLPENNTKPLPETPVFRPVDSDTDVDDDDTLGAASKAKPTSVQSRTTADSTPTTHLKQFHSDSDAESEEDDMKRVPSNSSFKISETPAKLAKGVSAVPPCPGSETHDDALPAIRKSGAAESWNAADTRADLDILSDSDTDAEHDSPLVKQTFVGTNMSLTRCPVSEAIQSDSDADTDVEESTTAPVLGRVTTASLQEGGEKDVEVEVNVAAPGEGHVPRLVREETPGLLNPSYQHCSTPVQLPENQVEDMETQAFLSPTSVRYTGAPALRTQALDLDSDSQEEENIVVAETQSFVLQTRACRGSRSEGHIREATQTSALESADDEMSKQSCREESFQLGLSESSHIQDPAAAADMESTQAFVSVEATQLYAATSSTSASELHAAPADGDQGEEPATGSAVPEREGWENLALEATQAYLSDPYHDSEEETDDEETQPFHGPASATLAMAETQPMCAFEEEDIKHPVSTAVQVKVRAKNETEERAEHSEAAVAQGRPLKVDLSLAETQPMCTSDDRESDDEDSFPGLRKGKTKQLQIEDEQTQPLTSSEQSAVETQPLQTVDQDLAAGGSEAFHQDNPVAAPRREVLQFKEEKPAALISSDLSTAETQLMTTGDDEESDEADAVLALPRRKAKPLQHQEDETQPAVCEPSVFQSRPLISGENHDGVGSLPGTEMTKVKPSQILEERIQLLTNSTSSTHETGVLETKADAEAGTSGSKVNGRRGTRANLRKVSTQCDEPSRRPTRGIKDSSAAARRGTSKSGEEKDEELEDKEEEHNSEAEGIQSRNDVDVLNKTEQNISQIQKQQEPSLGEQRGGTEPRQHENMEKERKETEENKRTETEPSNRLEWERAEKEQTVSTKKKDREDKERLEHDKAEREEKERLEKEKNVLMANRQTEQEKEMLESERRKRDENLGREDQQRSARQDSEAKGADRIEASEKEQLTEEKTVEKQEQKEENKAKVSARGRRAAQRTAVCKTEPVTDTCVSTNDDVPARRTRSRSNSSNSVSSERSALSINLQEGGRRGARRTSEPPRVVASRSSTRRKTVAARPTQGDRNDDTGITGAQGQARGSRQRTRGGKAEAVSPAVSQSDPKTVTRGRKNTKAQSSNDAEKAGSQQATTSRGQRRSSSNGSGPTEAKGSSNQGELIGNEETLQSKKNVRGRSHKPAKREAVVAPQSPAVSSPGETKELRKGRKRGSEANTDIDSDRSSKFMKGGEIEQTPGEAEEAPKQAQDETPAPAKRRSRASVAQTKKALDPSGPGLKETNERIAEEPVEKRGRGRLAVGQKQKREEQEGAEVPVEQRARVLEAEVQTPASSGSRKRQAPVDASPFRKTPRASSLSPAAHVRSRAVGHAYKVLFTGVVDEAGEQVLARLGGSVAKGVADMNCLVTDKLRRTVKLLCAVAKGIPVVTTLWLEKSGKTGSFLSPSSFIVKDLEQEKKFNFCLQESLKVASSQPLLQGYEIHVTKSVKPEPVQMRDILTCSGATFLPKMPSSHKAQTVVISCEEDWHLCARAASASVPVVTAEFILAGILQQKLDFQSHALSPPAGRLQPVGRARQRT</sequence>
<organism evidence="8 9">
    <name type="scientific">Takifugu rubripes</name>
    <name type="common">Japanese pufferfish</name>
    <name type="synonym">Fugu rubripes</name>
    <dbReference type="NCBI Taxonomy" id="31033"/>
    <lineage>
        <taxon>Eukaryota</taxon>
        <taxon>Metazoa</taxon>
        <taxon>Chordata</taxon>
        <taxon>Craniata</taxon>
        <taxon>Vertebrata</taxon>
        <taxon>Euteleostomi</taxon>
        <taxon>Actinopterygii</taxon>
        <taxon>Neopterygii</taxon>
        <taxon>Teleostei</taxon>
        <taxon>Neoteleostei</taxon>
        <taxon>Acanthomorphata</taxon>
        <taxon>Eupercaria</taxon>
        <taxon>Tetraodontiformes</taxon>
        <taxon>Tetradontoidea</taxon>
        <taxon>Tetraodontidae</taxon>
        <taxon>Takifugu</taxon>
    </lineage>
</organism>
<keyword evidence="2" id="KW-0597">Phosphoprotein</keyword>
<evidence type="ECO:0000256" key="2">
    <source>
        <dbReference type="ARBA" id="ARBA00022553"/>
    </source>
</evidence>
<dbReference type="SUPFAM" id="SSF52113">
    <property type="entry name" value="BRCT domain"/>
    <property type="match status" value="2"/>
</dbReference>
<dbReference type="InterPro" id="IPR036420">
    <property type="entry name" value="BRCT_dom_sf"/>
</dbReference>
<feature type="compositionally biased region" description="Basic and acidic residues" evidence="6">
    <location>
        <begin position="1370"/>
        <end position="1383"/>
    </location>
</feature>
<evidence type="ECO:0000256" key="3">
    <source>
        <dbReference type="ARBA" id="ARBA00022763"/>
    </source>
</evidence>
<dbReference type="Ensembl" id="ENSTRUT00000071434.1">
    <property type="protein sequence ID" value="ENSTRUP00000065319.1"/>
    <property type="gene ID" value="ENSTRUG00000027949.1"/>
</dbReference>
<comment type="subcellular location">
    <subcellularLocation>
        <location evidence="1">Nucleus</location>
    </subcellularLocation>
</comment>
<evidence type="ECO:0000256" key="6">
    <source>
        <dbReference type="SAM" id="MobiDB-lite"/>
    </source>
</evidence>
<feature type="compositionally biased region" description="Basic and acidic residues" evidence="6">
    <location>
        <begin position="921"/>
        <end position="994"/>
    </location>
</feature>
<feature type="compositionally biased region" description="Polar residues" evidence="6">
    <location>
        <begin position="147"/>
        <end position="165"/>
    </location>
</feature>
<evidence type="ECO:0000259" key="7">
    <source>
        <dbReference type="PROSITE" id="PS50172"/>
    </source>
</evidence>
<reference evidence="8" key="2">
    <citation type="submission" date="2025-08" db="UniProtKB">
        <authorList>
            <consortium name="Ensembl"/>
        </authorList>
    </citation>
    <scope>IDENTIFICATION</scope>
</reference>
<feature type="compositionally biased region" description="Low complexity" evidence="6">
    <location>
        <begin position="1222"/>
        <end position="1240"/>
    </location>
</feature>
<keyword evidence="4" id="KW-0234">DNA repair</keyword>
<dbReference type="PANTHER" id="PTHR23196">
    <property type="entry name" value="PAX TRANSCRIPTION ACTIVATION DOMAIN INTERACTING PROTEIN"/>
    <property type="match status" value="1"/>
</dbReference>
<dbReference type="InterPro" id="IPR001357">
    <property type="entry name" value="BRCT_dom"/>
</dbReference>
<dbReference type="Pfam" id="PF16770">
    <property type="entry name" value="RTT107_BRCT_5"/>
    <property type="match status" value="1"/>
</dbReference>
<accession>A0A674MVT3</accession>
<feature type="compositionally biased region" description="Polar residues" evidence="6">
    <location>
        <begin position="649"/>
        <end position="669"/>
    </location>
</feature>
<feature type="region of interest" description="Disordered" evidence="6">
    <location>
        <begin position="413"/>
        <end position="435"/>
    </location>
</feature>
<dbReference type="OMA" id="CGQASYF"/>
<dbReference type="GO" id="GO:0005634">
    <property type="term" value="C:nucleus"/>
    <property type="evidence" value="ECO:0007669"/>
    <property type="project" value="UniProtKB-SubCell"/>
</dbReference>
<dbReference type="Gene3D" id="3.40.50.10190">
    <property type="entry name" value="BRCT domain"/>
    <property type="match status" value="2"/>
</dbReference>
<dbReference type="GO" id="GO:0006281">
    <property type="term" value="P:DNA repair"/>
    <property type="evidence" value="ECO:0007669"/>
    <property type="project" value="UniProtKB-KW"/>
</dbReference>
<dbReference type="PROSITE" id="PS50172">
    <property type="entry name" value="BRCT"/>
    <property type="match status" value="1"/>
</dbReference>
<reference evidence="8" key="3">
    <citation type="submission" date="2025-09" db="UniProtKB">
        <authorList>
            <consortium name="Ensembl"/>
        </authorList>
    </citation>
    <scope>IDENTIFICATION</scope>
</reference>
<dbReference type="CDD" id="cd17744">
    <property type="entry name" value="BRCT_MDC1_rpt1"/>
    <property type="match status" value="1"/>
</dbReference>
<feature type="compositionally biased region" description="Low complexity" evidence="6">
    <location>
        <begin position="1106"/>
        <end position="1118"/>
    </location>
</feature>
<evidence type="ECO:0000313" key="8">
    <source>
        <dbReference type="Ensembl" id="ENSTRUP00000065319.1"/>
    </source>
</evidence>
<dbReference type="Proteomes" id="UP000005226">
    <property type="component" value="Chromosome 7"/>
</dbReference>
<dbReference type="Pfam" id="PF16589">
    <property type="entry name" value="BRCT_2"/>
    <property type="match status" value="1"/>
</dbReference>
<feature type="region of interest" description="Disordered" evidence="6">
    <location>
        <begin position="794"/>
        <end position="1451"/>
    </location>
</feature>
<feature type="compositionally biased region" description="Basic and acidic residues" evidence="6">
    <location>
        <begin position="585"/>
        <end position="596"/>
    </location>
</feature>
<gene>
    <name evidence="8" type="primary">mdc1</name>
</gene>
<feature type="compositionally biased region" description="Basic and acidic residues" evidence="6">
    <location>
        <begin position="1"/>
        <end position="20"/>
    </location>
</feature>
<dbReference type="InParanoid" id="A0A674MVT3"/>
<protein>
    <submittedName>
        <fullName evidence="8">Mediator of DNA damage checkpoint protein 1</fullName>
    </submittedName>
</protein>
<reference evidence="8 9" key="1">
    <citation type="journal article" date="2011" name="Genome Biol. Evol.">
        <title>Integration of the genetic map and genome assembly of fugu facilitates insights into distinct features of genome evolution in teleosts and mammals.</title>
        <authorList>
            <person name="Kai W."/>
            <person name="Kikuchi K."/>
            <person name="Tohari S."/>
            <person name="Chew A.K."/>
            <person name="Tay A."/>
            <person name="Fujiwara A."/>
            <person name="Hosoya S."/>
            <person name="Suetake H."/>
            <person name="Naruse K."/>
            <person name="Brenner S."/>
            <person name="Suzuki Y."/>
            <person name="Venkatesh B."/>
        </authorList>
    </citation>
    <scope>NUCLEOTIDE SEQUENCE [LARGE SCALE GENOMIC DNA]</scope>
</reference>
<keyword evidence="9" id="KW-1185">Reference proteome</keyword>
<evidence type="ECO:0000256" key="4">
    <source>
        <dbReference type="ARBA" id="ARBA00023204"/>
    </source>
</evidence>
<feature type="compositionally biased region" description="Acidic residues" evidence="6">
    <location>
        <begin position="130"/>
        <end position="139"/>
    </location>
</feature>